<dbReference type="EMBL" id="QEAQ01000004">
    <property type="protein sequence ID" value="TPX62059.1"/>
    <property type="molecule type" value="Genomic_DNA"/>
</dbReference>
<evidence type="ECO:0000256" key="7">
    <source>
        <dbReference type="RuleBase" id="RU367025"/>
    </source>
</evidence>
<evidence type="ECO:0000256" key="4">
    <source>
        <dbReference type="ARBA" id="ARBA00022728"/>
    </source>
</evidence>
<evidence type="ECO:0000256" key="5">
    <source>
        <dbReference type="ARBA" id="ARBA00023187"/>
    </source>
</evidence>
<protein>
    <recommendedName>
        <fullName evidence="7">Pre-mRNA-splicing factor 38</fullName>
    </recommendedName>
</protein>
<dbReference type="GO" id="GO:0005681">
    <property type="term" value="C:spliceosomal complex"/>
    <property type="evidence" value="ECO:0007669"/>
    <property type="project" value="UniProtKB-KW"/>
</dbReference>
<comment type="similarity">
    <text evidence="2 7">Belongs to the PRP38 family.</text>
</comment>
<reference evidence="9 10" key="1">
    <citation type="journal article" date="2019" name="Sci. Rep.">
        <title>Comparative genomics of chytrid fungi reveal insights into the obligate biotrophic and pathogenic lifestyle of Synchytrium endobioticum.</title>
        <authorList>
            <person name="van de Vossenberg B.T.L.H."/>
            <person name="Warris S."/>
            <person name="Nguyen H.D.T."/>
            <person name="van Gent-Pelzer M.P.E."/>
            <person name="Joly D.L."/>
            <person name="van de Geest H.C."/>
            <person name="Bonants P.J.M."/>
            <person name="Smith D.S."/>
            <person name="Levesque C.A."/>
            <person name="van der Lee T.A.J."/>
        </authorList>
    </citation>
    <scope>NUCLEOTIDE SEQUENCE [LARGE SCALE GENOMIC DNA]</scope>
    <source>
        <strain evidence="9 10">CBS 809.83</strain>
    </source>
</reference>
<keyword evidence="4 7" id="KW-0747">Spliceosome</keyword>
<gene>
    <name evidence="9" type="ORF">PhCBS80983_g00679</name>
</gene>
<evidence type="ECO:0000256" key="1">
    <source>
        <dbReference type="ARBA" id="ARBA00004123"/>
    </source>
</evidence>
<keyword evidence="5 7" id="KW-0508">mRNA splicing</keyword>
<name>A0A507ED19_9FUNG</name>
<feature type="compositionally biased region" description="Basic residues" evidence="8">
    <location>
        <begin position="261"/>
        <end position="272"/>
    </location>
</feature>
<dbReference type="STRING" id="109895.A0A507ED19"/>
<evidence type="ECO:0000313" key="9">
    <source>
        <dbReference type="EMBL" id="TPX62059.1"/>
    </source>
</evidence>
<dbReference type="InterPro" id="IPR005037">
    <property type="entry name" value="PRP38"/>
</dbReference>
<proteinExistence type="inferred from homology"/>
<evidence type="ECO:0000256" key="8">
    <source>
        <dbReference type="SAM" id="MobiDB-lite"/>
    </source>
</evidence>
<keyword evidence="3 7" id="KW-0507">mRNA processing</keyword>
<accession>A0A507ED19</accession>
<comment type="caution">
    <text evidence="9">The sequence shown here is derived from an EMBL/GenBank/DDBJ whole genome shotgun (WGS) entry which is preliminary data.</text>
</comment>
<feature type="compositionally biased region" description="Basic and acidic residues" evidence="8">
    <location>
        <begin position="190"/>
        <end position="210"/>
    </location>
</feature>
<dbReference type="AlphaFoldDB" id="A0A507ED19"/>
<organism evidence="9 10">
    <name type="scientific">Powellomyces hirtus</name>
    <dbReference type="NCBI Taxonomy" id="109895"/>
    <lineage>
        <taxon>Eukaryota</taxon>
        <taxon>Fungi</taxon>
        <taxon>Fungi incertae sedis</taxon>
        <taxon>Chytridiomycota</taxon>
        <taxon>Chytridiomycota incertae sedis</taxon>
        <taxon>Chytridiomycetes</taxon>
        <taxon>Spizellomycetales</taxon>
        <taxon>Powellomycetaceae</taxon>
        <taxon>Powellomyces</taxon>
    </lineage>
</organism>
<evidence type="ECO:0000256" key="3">
    <source>
        <dbReference type="ARBA" id="ARBA00022664"/>
    </source>
</evidence>
<feature type="compositionally biased region" description="Basic and acidic residues" evidence="8">
    <location>
        <begin position="273"/>
        <end position="285"/>
    </location>
</feature>
<evidence type="ECO:0000256" key="2">
    <source>
        <dbReference type="ARBA" id="ARBA00006164"/>
    </source>
</evidence>
<dbReference type="PANTHER" id="PTHR23142">
    <property type="entry name" value="PRE-MRNA-SPLICING FACTOR 38A-RELATED"/>
    <property type="match status" value="1"/>
</dbReference>
<dbReference type="Proteomes" id="UP000318582">
    <property type="component" value="Unassembled WGS sequence"/>
</dbReference>
<dbReference type="Pfam" id="PF03371">
    <property type="entry name" value="PRP38"/>
    <property type="match status" value="1"/>
</dbReference>
<comment type="subcellular location">
    <subcellularLocation>
        <location evidence="1 7">Nucleus</location>
    </subcellularLocation>
</comment>
<evidence type="ECO:0000256" key="6">
    <source>
        <dbReference type="ARBA" id="ARBA00023242"/>
    </source>
</evidence>
<feature type="region of interest" description="Disordered" evidence="8">
    <location>
        <begin position="179"/>
        <end position="299"/>
    </location>
</feature>
<feature type="compositionally biased region" description="Basic and acidic residues" evidence="8">
    <location>
        <begin position="218"/>
        <end position="260"/>
    </location>
</feature>
<dbReference type="GO" id="GO:0000398">
    <property type="term" value="P:mRNA splicing, via spliceosome"/>
    <property type="evidence" value="ECO:0007669"/>
    <property type="project" value="UniProtKB-UniRule"/>
</dbReference>
<sequence length="299" mass="35435">MSDDDTSKRSKRLETVGNKDTMNLHNILYQNVIGSPYFKSLYEIKTYHQVIDEIYEREPFFKGTHASTAFCLLYKLWTLKLTVKQVQGLITHTDSPHIRAIGFLYLRYVGKPADLWEWFEPYLDDDEELQVEAGPKPRSMTMGHFLRELLTENKWIGTILPRIPVPIARDIEKKLRERPAYHNGTGYEEEPARGGNDREFSGRNGRDHGHSPHSGPRGGRDVRLDDRDREGYREEPHHSSDRRAYSPRRQDRSSRDERDYRRRSRSPPRYRSHREPDYRGRDDKYANISYDDDDRYYPN</sequence>
<keyword evidence="6 7" id="KW-0539">Nucleus</keyword>
<evidence type="ECO:0000313" key="10">
    <source>
        <dbReference type="Proteomes" id="UP000318582"/>
    </source>
</evidence>
<comment type="function">
    <text evidence="7">Required for pre-mRNA splicing.</text>
</comment>
<feature type="compositionally biased region" description="Acidic residues" evidence="8">
    <location>
        <begin position="290"/>
        <end position="299"/>
    </location>
</feature>
<keyword evidence="10" id="KW-1185">Reference proteome</keyword>